<evidence type="ECO:0000313" key="2">
    <source>
        <dbReference type="Proteomes" id="UP001153714"/>
    </source>
</evidence>
<organism evidence="1 2">
    <name type="scientific">Diatraea saccharalis</name>
    <name type="common">sugarcane borer</name>
    <dbReference type="NCBI Taxonomy" id="40085"/>
    <lineage>
        <taxon>Eukaryota</taxon>
        <taxon>Metazoa</taxon>
        <taxon>Ecdysozoa</taxon>
        <taxon>Arthropoda</taxon>
        <taxon>Hexapoda</taxon>
        <taxon>Insecta</taxon>
        <taxon>Pterygota</taxon>
        <taxon>Neoptera</taxon>
        <taxon>Endopterygota</taxon>
        <taxon>Lepidoptera</taxon>
        <taxon>Glossata</taxon>
        <taxon>Ditrysia</taxon>
        <taxon>Pyraloidea</taxon>
        <taxon>Crambidae</taxon>
        <taxon>Crambinae</taxon>
        <taxon>Diatraea</taxon>
    </lineage>
</organism>
<keyword evidence="2" id="KW-1185">Reference proteome</keyword>
<proteinExistence type="predicted"/>
<dbReference type="PANTHER" id="PTHR46601">
    <property type="entry name" value="ULP_PROTEASE DOMAIN-CONTAINING PROTEIN"/>
    <property type="match status" value="1"/>
</dbReference>
<dbReference type="EMBL" id="OU893347">
    <property type="protein sequence ID" value="CAG9786644.1"/>
    <property type="molecule type" value="Genomic_DNA"/>
</dbReference>
<protein>
    <submittedName>
        <fullName evidence="1">Uncharacterized protein</fullName>
    </submittedName>
</protein>
<dbReference type="PANTHER" id="PTHR46601:SF1">
    <property type="entry name" value="ADF-H DOMAIN-CONTAINING PROTEIN"/>
    <property type="match status" value="1"/>
</dbReference>
<dbReference type="OrthoDB" id="6375801at2759"/>
<reference evidence="1" key="2">
    <citation type="submission" date="2022-10" db="EMBL/GenBank/DDBJ databases">
        <authorList>
            <consortium name="ENA_rothamsted_submissions"/>
            <consortium name="culmorum"/>
            <person name="King R."/>
        </authorList>
    </citation>
    <scope>NUCLEOTIDE SEQUENCE</scope>
</reference>
<dbReference type="Proteomes" id="UP001153714">
    <property type="component" value="Chromosome 16"/>
</dbReference>
<name>A0A9N9QZT3_9NEOP</name>
<dbReference type="AlphaFoldDB" id="A0A9N9QZT3"/>
<accession>A0A9N9QZT3</accession>
<gene>
    <name evidence="1" type="ORF">DIATSA_LOCUS4585</name>
</gene>
<evidence type="ECO:0000313" key="1">
    <source>
        <dbReference type="EMBL" id="CAG9786644.1"/>
    </source>
</evidence>
<reference evidence="1" key="1">
    <citation type="submission" date="2021-12" db="EMBL/GenBank/DDBJ databases">
        <authorList>
            <person name="King R."/>
        </authorList>
    </citation>
    <scope>NUCLEOTIDE SEQUENCE</scope>
</reference>
<sequence length="242" mass="27457">MLHQQNQYQIAISNQKDNEVVIVCDFSENYEAKLANEVQSLHFGASKNQITLHTGMVFWRDESQSFCTISESNNHRPAAIWAHLTPIINIIKNRTPNVTILHFYTDGPSSQYRQKNNFYLLTEFTKKLGFDYATWSYFESGHGKSVADGIGGCVKRTLDRKVSQGVDVADAEDAHKILNECLKVTKVFLIKESDIDEITEIFPNTVPPLKGTLQIHQVVTQKDQTTIKFRNISCFCGPVRGQ</sequence>